<feature type="region of interest" description="Disordered" evidence="2">
    <location>
        <begin position="154"/>
        <end position="234"/>
    </location>
</feature>
<protein>
    <recommendedName>
        <fullName evidence="4">RING-type domain-containing protein</fullName>
    </recommendedName>
</protein>
<dbReference type="GO" id="GO:0006511">
    <property type="term" value="P:ubiquitin-dependent protein catabolic process"/>
    <property type="evidence" value="ECO:0007669"/>
    <property type="project" value="TreeGrafter"/>
</dbReference>
<keyword evidence="3" id="KW-0812">Transmembrane</keyword>
<keyword evidence="3" id="KW-0472">Membrane</keyword>
<dbReference type="InterPro" id="IPR051826">
    <property type="entry name" value="E3_ubiquitin-ligase_domain"/>
</dbReference>
<dbReference type="GO" id="GO:0005737">
    <property type="term" value="C:cytoplasm"/>
    <property type="evidence" value="ECO:0007669"/>
    <property type="project" value="TreeGrafter"/>
</dbReference>
<evidence type="ECO:0000313" key="5">
    <source>
        <dbReference type="EMBL" id="MDI1488200.1"/>
    </source>
</evidence>
<keyword evidence="1" id="KW-0479">Metal-binding</keyword>
<dbReference type="FunFam" id="3.30.40.10:FF:000539">
    <property type="entry name" value="Ring finger domain protein"/>
    <property type="match status" value="1"/>
</dbReference>
<dbReference type="InterPro" id="IPR013083">
    <property type="entry name" value="Znf_RING/FYVE/PHD"/>
</dbReference>
<feature type="compositionally biased region" description="Low complexity" evidence="2">
    <location>
        <begin position="16"/>
        <end position="25"/>
    </location>
</feature>
<feature type="domain" description="RING-type" evidence="4">
    <location>
        <begin position="254"/>
        <end position="296"/>
    </location>
</feature>
<feature type="region of interest" description="Disordered" evidence="2">
    <location>
        <begin position="303"/>
        <end position="463"/>
    </location>
</feature>
<comment type="caution">
    <text evidence="5">The sequence shown here is derived from an EMBL/GenBank/DDBJ whole genome shotgun (WGS) entry which is preliminary data.</text>
</comment>
<feature type="region of interest" description="Disordered" evidence="2">
    <location>
        <begin position="76"/>
        <end position="99"/>
    </location>
</feature>
<dbReference type="Gene3D" id="3.30.40.10">
    <property type="entry name" value="Zinc/RING finger domain, C3HC4 (zinc finger)"/>
    <property type="match status" value="1"/>
</dbReference>
<keyword evidence="3" id="KW-1133">Transmembrane helix</keyword>
<evidence type="ECO:0000256" key="1">
    <source>
        <dbReference type="PROSITE-ProRule" id="PRU00175"/>
    </source>
</evidence>
<feature type="transmembrane region" description="Helical" evidence="3">
    <location>
        <begin position="40"/>
        <end position="65"/>
    </location>
</feature>
<feature type="region of interest" description="Disordered" evidence="2">
    <location>
        <begin position="1"/>
        <end position="34"/>
    </location>
</feature>
<proteinExistence type="predicted"/>
<dbReference type="CDD" id="cd16473">
    <property type="entry name" value="RING-H2_RNF103"/>
    <property type="match status" value="1"/>
</dbReference>
<dbReference type="Proteomes" id="UP001161017">
    <property type="component" value="Unassembled WGS sequence"/>
</dbReference>
<dbReference type="GO" id="GO:0061630">
    <property type="term" value="F:ubiquitin protein ligase activity"/>
    <property type="evidence" value="ECO:0007669"/>
    <property type="project" value="TreeGrafter"/>
</dbReference>
<feature type="compositionally biased region" description="Polar residues" evidence="2">
    <location>
        <begin position="214"/>
        <end position="225"/>
    </location>
</feature>
<dbReference type="GO" id="GO:0008270">
    <property type="term" value="F:zinc ion binding"/>
    <property type="evidence" value="ECO:0007669"/>
    <property type="project" value="UniProtKB-KW"/>
</dbReference>
<dbReference type="SUPFAM" id="SSF57850">
    <property type="entry name" value="RING/U-box"/>
    <property type="match status" value="1"/>
</dbReference>
<dbReference type="Pfam" id="PF13639">
    <property type="entry name" value="zf-RING_2"/>
    <property type="match status" value="1"/>
</dbReference>
<evidence type="ECO:0000256" key="3">
    <source>
        <dbReference type="SAM" id="Phobius"/>
    </source>
</evidence>
<gene>
    <name evidence="5" type="ORF">OHK93_007474</name>
</gene>
<feature type="compositionally biased region" description="Polar residues" evidence="2">
    <location>
        <begin position="424"/>
        <end position="436"/>
    </location>
</feature>
<evidence type="ECO:0000259" key="4">
    <source>
        <dbReference type="PROSITE" id="PS50089"/>
    </source>
</evidence>
<keyword evidence="6" id="KW-1185">Reference proteome</keyword>
<dbReference type="PROSITE" id="PS50089">
    <property type="entry name" value="ZF_RING_2"/>
    <property type="match status" value="1"/>
</dbReference>
<dbReference type="PANTHER" id="PTHR22765:SF434">
    <property type="entry name" value="GB|AAD18119.1-RELATED"/>
    <property type="match status" value="1"/>
</dbReference>
<feature type="compositionally biased region" description="Basic and acidic residues" evidence="2">
    <location>
        <begin position="199"/>
        <end position="213"/>
    </location>
</feature>
<dbReference type="AlphaFoldDB" id="A0AA43QKJ8"/>
<feature type="compositionally biased region" description="Polar residues" evidence="2">
    <location>
        <begin position="445"/>
        <end position="463"/>
    </location>
</feature>
<evidence type="ECO:0000256" key="2">
    <source>
        <dbReference type="SAM" id="MobiDB-lite"/>
    </source>
</evidence>
<dbReference type="SMART" id="SM00184">
    <property type="entry name" value="RING"/>
    <property type="match status" value="1"/>
</dbReference>
<keyword evidence="1" id="KW-0863">Zinc-finger</keyword>
<dbReference type="PANTHER" id="PTHR22765">
    <property type="entry name" value="RING FINGER AND PROTEASE ASSOCIATED DOMAIN-CONTAINING"/>
    <property type="match status" value="1"/>
</dbReference>
<feature type="compositionally biased region" description="Basic and acidic residues" evidence="2">
    <location>
        <begin position="304"/>
        <end position="327"/>
    </location>
</feature>
<accession>A0AA43QKJ8</accession>
<dbReference type="EMBL" id="JAPUFD010000007">
    <property type="protein sequence ID" value="MDI1488200.1"/>
    <property type="molecule type" value="Genomic_DNA"/>
</dbReference>
<dbReference type="InterPro" id="IPR001841">
    <property type="entry name" value="Znf_RING"/>
</dbReference>
<sequence length="463" mass="49776">MSTSTMTTTMPPPSATSPAPAAASSSGGGGGGGGPTSSPLLFFVALGFGVVFTNLWIIVGVKYCFRYNQRNRRAQQDENGEPIDMTNMPHGPRRRRREKKLMSMDEVNERFPLMKYKAWMTTRAEEGLPTAGGVAVPSGSRAASLRNAEGVAARISMDAPRPTTPVDAKESMDEPNDTPEAAKSPKIPTSPAANAAEARAPETKTEAAQHEEVTSTIAPTQTNDSYVHPDDQDDDDQIQMSVPTEMLEHPGDSCAICIDTLEDDDDVRGLTCGHAFHASCLDPWLTSRRACCPLCKADYYVPKPRPEGEAAAEAERHAGRRGNRGDMPHPPQYAFMGHGHRRPRMFFPGRSANAGPEENPRAHYGLPSGRRNRGQTAQTSNDAPAPAATAASLPNPDIQQPASNSWRSRITASRPNIRMPNPFRSRQTQAPGNMNGNGAPEISGNEPTPTTPSQLESGQGSRS</sequence>
<organism evidence="5 6">
    <name type="scientific">Ramalina farinacea</name>
    <dbReference type="NCBI Taxonomy" id="258253"/>
    <lineage>
        <taxon>Eukaryota</taxon>
        <taxon>Fungi</taxon>
        <taxon>Dikarya</taxon>
        <taxon>Ascomycota</taxon>
        <taxon>Pezizomycotina</taxon>
        <taxon>Lecanoromycetes</taxon>
        <taxon>OSLEUM clade</taxon>
        <taxon>Lecanoromycetidae</taxon>
        <taxon>Lecanorales</taxon>
        <taxon>Lecanorineae</taxon>
        <taxon>Ramalinaceae</taxon>
        <taxon>Ramalina</taxon>
    </lineage>
</organism>
<reference evidence="5" key="1">
    <citation type="journal article" date="2023" name="Genome Biol. Evol.">
        <title>First Whole Genome Sequence and Flow Cytometry Genome Size Data for the Lichen-Forming Fungus Ramalina farinacea (Ascomycota).</title>
        <authorList>
            <person name="Llewellyn T."/>
            <person name="Mian S."/>
            <person name="Hill R."/>
            <person name="Leitch I.J."/>
            <person name="Gaya E."/>
        </authorList>
    </citation>
    <scope>NUCLEOTIDE SEQUENCE</scope>
    <source>
        <strain evidence="5">LIQ254RAFAR</strain>
    </source>
</reference>
<keyword evidence="1" id="KW-0862">Zinc</keyword>
<name>A0AA43QKJ8_9LECA</name>
<feature type="compositionally biased region" description="Polar residues" evidence="2">
    <location>
        <begin position="397"/>
        <end position="414"/>
    </location>
</feature>
<evidence type="ECO:0000313" key="6">
    <source>
        <dbReference type="Proteomes" id="UP001161017"/>
    </source>
</evidence>